<dbReference type="PANTHER" id="PTHR11839:SF1">
    <property type="entry name" value="ADP-SUGAR PYROPHOSPHATASE"/>
    <property type="match status" value="1"/>
</dbReference>
<dbReference type="HOGENOM" id="CLU_062658_7_0_5"/>
<dbReference type="GO" id="GO:0016787">
    <property type="term" value="F:hydrolase activity"/>
    <property type="evidence" value="ECO:0007669"/>
    <property type="project" value="UniProtKB-KW"/>
</dbReference>
<reference evidence="4 5" key="1">
    <citation type="journal article" date="2011" name="J. Bacteriol.">
        <title>Genome sequence of the ethanol-producing Zymomonas mobilis subsp. mobilis lectotype strain ATCC 10988.</title>
        <authorList>
            <person name="Pappas K.M."/>
            <person name="Kouvelis V.N."/>
            <person name="Saunders E."/>
            <person name="Brettin T.S."/>
            <person name="Bruce D."/>
            <person name="Detter C."/>
            <person name="Balakireva M."/>
            <person name="Han C.S."/>
            <person name="Savvakis G."/>
            <person name="Kyrpides N.C."/>
            <person name="Typas M.A."/>
        </authorList>
    </citation>
    <scope>NUCLEOTIDE SEQUENCE [LARGE SCALE GENOMIC DNA]</scope>
    <source>
        <strain evidence="5">ATCC 10988 / DSM 424 / CCUG 17860 / LMG 404 / NCIMB 8938 / NRRL B-806 / ZM1</strain>
    </source>
</reference>
<name>A0A0H3FWI8_ZYMMA</name>
<keyword evidence="2 4" id="KW-0378">Hydrolase</keyword>
<dbReference type="Proteomes" id="UP000001494">
    <property type="component" value="Chromosome"/>
</dbReference>
<feature type="domain" description="Nudix hydrolase" evidence="3">
    <location>
        <begin position="34"/>
        <end position="169"/>
    </location>
</feature>
<dbReference type="PROSITE" id="PS00893">
    <property type="entry name" value="NUDIX_BOX"/>
    <property type="match status" value="1"/>
</dbReference>
<dbReference type="CDD" id="cd03424">
    <property type="entry name" value="NUDIX_ADPRase_Nudt5_UGPPase_Nudt14"/>
    <property type="match status" value="1"/>
</dbReference>
<dbReference type="InterPro" id="IPR000086">
    <property type="entry name" value="NUDIX_hydrolase_dom"/>
</dbReference>
<accession>A0A0H3FWI8</accession>
<dbReference type="PANTHER" id="PTHR11839">
    <property type="entry name" value="UDP/ADP-SUGAR PYROPHOSPHATASE"/>
    <property type="match status" value="1"/>
</dbReference>
<dbReference type="OrthoDB" id="9794310at2"/>
<dbReference type="Gene3D" id="3.90.79.10">
    <property type="entry name" value="Nucleoside Triphosphate Pyrophosphohydrolase"/>
    <property type="match status" value="1"/>
</dbReference>
<dbReference type="PROSITE" id="PS51462">
    <property type="entry name" value="NUDIX"/>
    <property type="match status" value="1"/>
</dbReference>
<dbReference type="GO" id="GO:0006753">
    <property type="term" value="P:nucleoside phosphate metabolic process"/>
    <property type="evidence" value="ECO:0007669"/>
    <property type="project" value="TreeGrafter"/>
</dbReference>
<dbReference type="RefSeq" id="WP_014500421.1">
    <property type="nucleotide sequence ID" value="NC_017262.1"/>
</dbReference>
<sequence>MPHNSKSTSQPETEILYSGKFIILKRRGTWEYASRPHNMGAAVILALDGEYVILVEQPRIPFGAHTIELPAGLIGDTDSHESVETAAARELIEETGYKADIIENLGQFASSPGMTSESFFLVRAQNLTRISEGGGVDDEEITVHRVKLSELPDFLEQKRQQGLVIDAKLLLLLGSNFLGLSVSK</sequence>
<dbReference type="InterPro" id="IPR020084">
    <property type="entry name" value="NUDIX_hydrolase_CS"/>
</dbReference>
<evidence type="ECO:0000259" key="3">
    <source>
        <dbReference type="PROSITE" id="PS51462"/>
    </source>
</evidence>
<organism evidence="4 5">
    <name type="scientific">Zymomonas mobilis subsp. mobilis (strain ATCC 10988 / DSM 424 / LMG 404 / NCIMB 8938 / NRRL B-806 / ZM1)</name>
    <dbReference type="NCBI Taxonomy" id="555217"/>
    <lineage>
        <taxon>Bacteria</taxon>
        <taxon>Pseudomonadati</taxon>
        <taxon>Pseudomonadota</taxon>
        <taxon>Alphaproteobacteria</taxon>
        <taxon>Sphingomonadales</taxon>
        <taxon>Zymomonadaceae</taxon>
        <taxon>Zymomonas</taxon>
    </lineage>
</organism>
<dbReference type="eggNOG" id="COG0494">
    <property type="taxonomic scope" value="Bacteria"/>
</dbReference>
<dbReference type="InterPro" id="IPR015797">
    <property type="entry name" value="NUDIX_hydrolase-like_dom_sf"/>
</dbReference>
<evidence type="ECO:0000313" key="5">
    <source>
        <dbReference type="Proteomes" id="UP000001494"/>
    </source>
</evidence>
<evidence type="ECO:0000256" key="1">
    <source>
        <dbReference type="ARBA" id="ARBA00001946"/>
    </source>
</evidence>
<dbReference type="KEGG" id="zmm:Zmob_0275"/>
<proteinExistence type="predicted"/>
<evidence type="ECO:0000256" key="2">
    <source>
        <dbReference type="ARBA" id="ARBA00022801"/>
    </source>
</evidence>
<dbReference type="AlphaFoldDB" id="A0A0H3FWI8"/>
<evidence type="ECO:0000313" key="4">
    <source>
        <dbReference type="EMBL" id="AEH62125.1"/>
    </source>
</evidence>
<dbReference type="EMBL" id="CP002850">
    <property type="protein sequence ID" value="AEH62125.1"/>
    <property type="molecule type" value="Genomic_DNA"/>
</dbReference>
<dbReference type="GO" id="GO:0019693">
    <property type="term" value="P:ribose phosphate metabolic process"/>
    <property type="evidence" value="ECO:0007669"/>
    <property type="project" value="TreeGrafter"/>
</dbReference>
<comment type="cofactor">
    <cofactor evidence="1">
        <name>Mg(2+)</name>
        <dbReference type="ChEBI" id="CHEBI:18420"/>
    </cofactor>
</comment>
<gene>
    <name evidence="4" type="ordered locus">Zmob_0275</name>
</gene>
<dbReference type="SUPFAM" id="SSF55811">
    <property type="entry name" value="Nudix"/>
    <property type="match status" value="1"/>
</dbReference>
<protein>
    <submittedName>
        <fullName evidence="4">NUDIX hydrolase</fullName>
    </submittedName>
</protein>
<dbReference type="Pfam" id="PF00293">
    <property type="entry name" value="NUDIX"/>
    <property type="match status" value="1"/>
</dbReference>